<dbReference type="EMBL" id="LR134350">
    <property type="protein sequence ID" value="VEG29426.1"/>
    <property type="molecule type" value="Genomic_DNA"/>
</dbReference>
<keyword evidence="2 4" id="KW-0808">Transferase</keyword>
<evidence type="ECO:0000313" key="8">
    <source>
        <dbReference type="Proteomes" id="UP000266895"/>
    </source>
</evidence>
<evidence type="ECO:0000256" key="4">
    <source>
        <dbReference type="PROSITE-ProRule" id="PRU01024"/>
    </source>
</evidence>
<keyword evidence="1 4" id="KW-0489">Methyltransferase</keyword>
<accession>A0A448HIP4</accession>
<feature type="active site" evidence="5">
    <location>
        <position position="445"/>
    </location>
</feature>
<dbReference type="EC" id="2.1.1.189" evidence="7"/>
<keyword evidence="3 4" id="KW-0949">S-adenosyl-L-methionine</keyword>
<dbReference type="SUPFAM" id="SSF53335">
    <property type="entry name" value="S-adenosyl-L-methionine-dependent methyltransferases"/>
    <property type="match status" value="1"/>
</dbReference>
<feature type="region of interest" description="Disordered" evidence="6">
    <location>
        <begin position="307"/>
        <end position="341"/>
    </location>
</feature>
<feature type="region of interest" description="Disordered" evidence="6">
    <location>
        <begin position="1"/>
        <end position="20"/>
    </location>
</feature>
<organism evidence="7 8">
    <name type="scientific">Actinomyces howellii</name>
    <dbReference type="NCBI Taxonomy" id="52771"/>
    <lineage>
        <taxon>Bacteria</taxon>
        <taxon>Bacillati</taxon>
        <taxon>Actinomycetota</taxon>
        <taxon>Actinomycetes</taxon>
        <taxon>Actinomycetales</taxon>
        <taxon>Actinomycetaceae</taxon>
        <taxon>Actinomyces</taxon>
    </lineage>
</organism>
<feature type="compositionally biased region" description="Low complexity" evidence="6">
    <location>
        <begin position="324"/>
        <end position="341"/>
    </location>
</feature>
<dbReference type="Proteomes" id="UP000266895">
    <property type="component" value="Chromosome"/>
</dbReference>
<dbReference type="CDD" id="cd02440">
    <property type="entry name" value="AdoMet_MTases"/>
    <property type="match status" value="1"/>
</dbReference>
<dbReference type="InterPro" id="IPR030390">
    <property type="entry name" value="MeTrfase_TrmA_AS"/>
</dbReference>
<name>A0A448HIP4_9ACTO</name>
<proteinExistence type="inferred from homology"/>
<evidence type="ECO:0000256" key="3">
    <source>
        <dbReference type="ARBA" id="ARBA00022691"/>
    </source>
</evidence>
<dbReference type="PROSITE" id="PS51687">
    <property type="entry name" value="SAM_MT_RNA_M5U"/>
    <property type="match status" value="1"/>
</dbReference>
<feature type="active site" description="Nucleophile" evidence="4">
    <location>
        <position position="445"/>
    </location>
</feature>
<feature type="binding site" evidence="4">
    <location>
        <position position="418"/>
    </location>
    <ligand>
        <name>S-adenosyl-L-methionine</name>
        <dbReference type="ChEBI" id="CHEBI:59789"/>
    </ligand>
</feature>
<protein>
    <submittedName>
        <fullName evidence="7">23S rRNA (Uracil(747)-C(5))-methyltransferase RlmC</fullName>
        <ecNumber evidence="7">2.1.1.189</ecNumber>
    </submittedName>
</protein>
<feature type="binding site" evidence="4">
    <location>
        <position position="349"/>
    </location>
    <ligand>
        <name>S-adenosyl-L-methionine</name>
        <dbReference type="ChEBI" id="CHEBI:59789"/>
    </ligand>
</feature>
<reference evidence="7 8" key="1">
    <citation type="submission" date="2018-12" db="EMBL/GenBank/DDBJ databases">
        <authorList>
            <consortium name="Pathogen Informatics"/>
        </authorList>
    </citation>
    <scope>NUCLEOTIDE SEQUENCE [LARGE SCALE GENOMIC DNA]</scope>
    <source>
        <strain evidence="7 8">NCTC11636</strain>
    </source>
</reference>
<evidence type="ECO:0000256" key="5">
    <source>
        <dbReference type="PROSITE-ProRule" id="PRU10015"/>
    </source>
</evidence>
<dbReference type="Pfam" id="PF05958">
    <property type="entry name" value="tRNA_U5-meth_tr"/>
    <property type="match status" value="1"/>
</dbReference>
<dbReference type="GO" id="GO:0070475">
    <property type="term" value="P:rRNA base methylation"/>
    <property type="evidence" value="ECO:0007669"/>
    <property type="project" value="TreeGrafter"/>
</dbReference>
<dbReference type="PANTHER" id="PTHR11061">
    <property type="entry name" value="RNA M5U METHYLTRANSFERASE"/>
    <property type="match status" value="1"/>
</dbReference>
<feature type="binding site" evidence="4">
    <location>
        <position position="370"/>
    </location>
    <ligand>
        <name>S-adenosyl-L-methionine</name>
        <dbReference type="ChEBI" id="CHEBI:59789"/>
    </ligand>
</feature>
<evidence type="ECO:0000256" key="2">
    <source>
        <dbReference type="ARBA" id="ARBA00022679"/>
    </source>
</evidence>
<dbReference type="PROSITE" id="PS01230">
    <property type="entry name" value="TRMA_1"/>
    <property type="match status" value="1"/>
</dbReference>
<dbReference type="InterPro" id="IPR029063">
    <property type="entry name" value="SAM-dependent_MTases_sf"/>
</dbReference>
<dbReference type="GO" id="GO:0070041">
    <property type="term" value="F:rRNA (uridine-C5-)-methyltransferase activity"/>
    <property type="evidence" value="ECO:0007669"/>
    <property type="project" value="TreeGrafter"/>
</dbReference>
<dbReference type="AlphaFoldDB" id="A0A448HIP4"/>
<evidence type="ECO:0000256" key="1">
    <source>
        <dbReference type="ARBA" id="ARBA00022603"/>
    </source>
</evidence>
<comment type="similarity">
    <text evidence="4">Belongs to the class I-like SAM-binding methyltransferase superfamily. RNA M5U methyltransferase family.</text>
</comment>
<dbReference type="Gene3D" id="2.40.50.1070">
    <property type="match status" value="1"/>
</dbReference>
<dbReference type="InterPro" id="IPR010280">
    <property type="entry name" value="U5_MeTrfase_fam"/>
</dbReference>
<evidence type="ECO:0000313" key="7">
    <source>
        <dbReference type="EMBL" id="VEG29426.1"/>
    </source>
</evidence>
<sequence>MLRDPRPLSPPLRRDPRPGRSCLRVLGPAAGIADNGPMPPAPALATPAARCPVHDSGACRSCPHLSTPLPRQLEVKQERVAALLSEGPNPVPRGVWQEPAASAPTRLRNKAKMVVSGTARAPVLGILDAGLHGVDLRRCPLHVELIEQCLPVVAELITDLGLEPYDVRARRGELKHVLVTASPDGDLMVRLVLRSRRHLEDIRRALPALRRRLETLAVLSVNIQPVHQAVIEGEEEIVLTDGPEGDSLLMRLRLPAPGRDGSGSPAGPLDAPGTELLLSLPPRSFFQTNTAVAAELYATARQWADDALPPSGPCDPAGADGPQAARPSSARPSSARPSPGAPEEVWDLFCGVGGFALALAGPGRRVLGVEVSAQAVDGARRSAARMRLGPDAVRFETGDARVLDPGAPGSAPDLLVVNPPRSGIGAELATRIEACGVGRVLYSSCNPLTLRRDLAAMPSLEARRARLFDMFPHTDHAEVLVELVRT</sequence>
<keyword evidence="8" id="KW-1185">Reference proteome</keyword>
<gene>
    <name evidence="7" type="primary">rlmC</name>
    <name evidence="7" type="ORF">NCTC11636_02043</name>
</gene>
<dbReference type="Gene3D" id="3.40.50.150">
    <property type="entry name" value="Vaccinia Virus protein VP39"/>
    <property type="match status" value="1"/>
</dbReference>
<dbReference type="KEGG" id="ahw:NCTC11636_02043"/>
<feature type="compositionally biased region" description="Basic and acidic residues" evidence="6">
    <location>
        <begin position="1"/>
        <end position="18"/>
    </location>
</feature>
<feature type="binding site" evidence="4">
    <location>
        <position position="287"/>
    </location>
    <ligand>
        <name>S-adenosyl-L-methionine</name>
        <dbReference type="ChEBI" id="CHEBI:59789"/>
    </ligand>
</feature>
<dbReference type="PANTHER" id="PTHR11061:SF30">
    <property type="entry name" value="TRNA (URACIL(54)-C(5))-METHYLTRANSFERASE"/>
    <property type="match status" value="1"/>
</dbReference>
<feature type="region of interest" description="Disordered" evidence="6">
    <location>
        <begin position="254"/>
        <end position="274"/>
    </location>
</feature>
<evidence type="ECO:0000256" key="6">
    <source>
        <dbReference type="SAM" id="MobiDB-lite"/>
    </source>
</evidence>